<dbReference type="Proteomes" id="UP000682733">
    <property type="component" value="Unassembled WGS sequence"/>
</dbReference>
<sequence>MVREAICQMDKDRNGISAQQIIDHILKHYKFSDNISENIIRNRALFTINAGLRSGTLLSVSPKSIKIGRMRRNYPRLLC</sequence>
<dbReference type="Gene3D" id="1.10.10.10">
    <property type="entry name" value="Winged helix-like DNA-binding domain superfamily/Winged helix DNA-binding domain"/>
    <property type="match status" value="1"/>
</dbReference>
<evidence type="ECO:0000259" key="1">
    <source>
        <dbReference type="PROSITE" id="PS51504"/>
    </source>
</evidence>
<name>A0A8S2FDZ8_9BILA</name>
<feature type="domain" description="H15" evidence="1">
    <location>
        <begin position="1"/>
        <end position="69"/>
    </location>
</feature>
<organism evidence="2 4">
    <name type="scientific">Didymodactylos carnosus</name>
    <dbReference type="NCBI Taxonomy" id="1234261"/>
    <lineage>
        <taxon>Eukaryota</taxon>
        <taxon>Metazoa</taxon>
        <taxon>Spiralia</taxon>
        <taxon>Gnathifera</taxon>
        <taxon>Rotifera</taxon>
        <taxon>Eurotatoria</taxon>
        <taxon>Bdelloidea</taxon>
        <taxon>Philodinida</taxon>
        <taxon>Philodinidae</taxon>
        <taxon>Didymodactylos</taxon>
    </lineage>
</organism>
<proteinExistence type="predicted"/>
<protein>
    <recommendedName>
        <fullName evidence="1">H15 domain-containing protein</fullName>
    </recommendedName>
</protein>
<evidence type="ECO:0000313" key="4">
    <source>
        <dbReference type="Proteomes" id="UP000677228"/>
    </source>
</evidence>
<gene>
    <name evidence="2" type="ORF">OVA965_LOCUS34391</name>
    <name evidence="3" type="ORF">TMI583_LOCUS35306</name>
</gene>
<dbReference type="InterPro" id="IPR036388">
    <property type="entry name" value="WH-like_DNA-bd_sf"/>
</dbReference>
<dbReference type="InterPro" id="IPR005818">
    <property type="entry name" value="Histone_H1/H5_H15"/>
</dbReference>
<dbReference type="Pfam" id="PF00538">
    <property type="entry name" value="Linker_histone"/>
    <property type="match status" value="1"/>
</dbReference>
<reference evidence="2" key="1">
    <citation type="submission" date="2021-02" db="EMBL/GenBank/DDBJ databases">
        <authorList>
            <person name="Nowell W R."/>
        </authorList>
    </citation>
    <scope>NUCLEOTIDE SEQUENCE</scope>
</reference>
<dbReference type="GO" id="GO:0003677">
    <property type="term" value="F:DNA binding"/>
    <property type="evidence" value="ECO:0007669"/>
    <property type="project" value="InterPro"/>
</dbReference>
<comment type="caution">
    <text evidence="2">The sequence shown here is derived from an EMBL/GenBank/DDBJ whole genome shotgun (WGS) entry which is preliminary data.</text>
</comment>
<evidence type="ECO:0000313" key="2">
    <source>
        <dbReference type="EMBL" id="CAF1439744.1"/>
    </source>
</evidence>
<dbReference type="PROSITE" id="PS51504">
    <property type="entry name" value="H15"/>
    <property type="match status" value="1"/>
</dbReference>
<dbReference type="GO" id="GO:0006334">
    <property type="term" value="P:nucleosome assembly"/>
    <property type="evidence" value="ECO:0007669"/>
    <property type="project" value="InterPro"/>
</dbReference>
<dbReference type="Proteomes" id="UP000677228">
    <property type="component" value="Unassembled WGS sequence"/>
</dbReference>
<dbReference type="GO" id="GO:0000786">
    <property type="term" value="C:nucleosome"/>
    <property type="evidence" value="ECO:0007669"/>
    <property type="project" value="InterPro"/>
</dbReference>
<dbReference type="EMBL" id="CAJNOK010028811">
    <property type="protein sequence ID" value="CAF1439744.1"/>
    <property type="molecule type" value="Genomic_DNA"/>
</dbReference>
<evidence type="ECO:0000313" key="3">
    <source>
        <dbReference type="EMBL" id="CAF4236148.1"/>
    </source>
</evidence>
<dbReference type="EMBL" id="CAJOBA010050609">
    <property type="protein sequence ID" value="CAF4236148.1"/>
    <property type="molecule type" value="Genomic_DNA"/>
</dbReference>
<dbReference type="AlphaFoldDB" id="A0A8S2FDZ8"/>
<accession>A0A8S2FDZ8</accession>